<evidence type="ECO:0000256" key="1">
    <source>
        <dbReference type="SAM" id="MobiDB-lite"/>
    </source>
</evidence>
<name>A0AAW1JH35_POPJA</name>
<gene>
    <name evidence="2" type="ORF">QE152_g29597</name>
</gene>
<evidence type="ECO:0000313" key="2">
    <source>
        <dbReference type="EMBL" id="KAK9703004.1"/>
    </source>
</evidence>
<organism evidence="2 3">
    <name type="scientific">Popillia japonica</name>
    <name type="common">Japanese beetle</name>
    <dbReference type="NCBI Taxonomy" id="7064"/>
    <lineage>
        <taxon>Eukaryota</taxon>
        <taxon>Metazoa</taxon>
        <taxon>Ecdysozoa</taxon>
        <taxon>Arthropoda</taxon>
        <taxon>Hexapoda</taxon>
        <taxon>Insecta</taxon>
        <taxon>Pterygota</taxon>
        <taxon>Neoptera</taxon>
        <taxon>Endopterygota</taxon>
        <taxon>Coleoptera</taxon>
        <taxon>Polyphaga</taxon>
        <taxon>Scarabaeiformia</taxon>
        <taxon>Scarabaeidae</taxon>
        <taxon>Rutelinae</taxon>
        <taxon>Popillia</taxon>
    </lineage>
</organism>
<protein>
    <recommendedName>
        <fullName evidence="4">Transposase IS30-like HTH domain-containing protein</fullName>
    </recommendedName>
</protein>
<dbReference type="Proteomes" id="UP001458880">
    <property type="component" value="Unassembled WGS sequence"/>
</dbReference>
<dbReference type="EMBL" id="JASPKY010000378">
    <property type="protein sequence ID" value="KAK9703004.1"/>
    <property type="molecule type" value="Genomic_DNA"/>
</dbReference>
<sequence>MLNRDQLTESEHGQVILLRSQGMLLSAIAKQMKTTTMKRWRCTTRTTIIRYRKTGSHENRPKSGRKRKTTARDNRVVHTLCLRNRKKTLEQLAGD</sequence>
<comment type="caution">
    <text evidence="2">The sequence shown here is derived from an EMBL/GenBank/DDBJ whole genome shotgun (WGS) entry which is preliminary data.</text>
</comment>
<evidence type="ECO:0000313" key="3">
    <source>
        <dbReference type="Proteomes" id="UP001458880"/>
    </source>
</evidence>
<accession>A0AAW1JH35</accession>
<dbReference type="AlphaFoldDB" id="A0AAW1JH35"/>
<evidence type="ECO:0008006" key="4">
    <source>
        <dbReference type="Google" id="ProtNLM"/>
    </source>
</evidence>
<keyword evidence="3" id="KW-1185">Reference proteome</keyword>
<proteinExistence type="predicted"/>
<feature type="region of interest" description="Disordered" evidence="1">
    <location>
        <begin position="52"/>
        <end position="74"/>
    </location>
</feature>
<reference evidence="2 3" key="1">
    <citation type="journal article" date="2024" name="BMC Genomics">
        <title>De novo assembly and annotation of Popillia japonica's genome with initial clues to its potential as an invasive pest.</title>
        <authorList>
            <person name="Cucini C."/>
            <person name="Boschi S."/>
            <person name="Funari R."/>
            <person name="Cardaioli E."/>
            <person name="Iannotti N."/>
            <person name="Marturano G."/>
            <person name="Paoli F."/>
            <person name="Bruttini M."/>
            <person name="Carapelli A."/>
            <person name="Frati F."/>
            <person name="Nardi F."/>
        </authorList>
    </citation>
    <scope>NUCLEOTIDE SEQUENCE [LARGE SCALE GENOMIC DNA]</scope>
    <source>
        <strain evidence="2">DMR45628</strain>
    </source>
</reference>